<dbReference type="Gene3D" id="1.10.10.10">
    <property type="entry name" value="Winged helix-like DNA-binding domain superfamily/Winged helix DNA-binding domain"/>
    <property type="match status" value="1"/>
</dbReference>
<keyword evidence="4" id="KW-1185">Reference proteome</keyword>
<dbReference type="InterPro" id="IPR011991">
    <property type="entry name" value="ArsR-like_HTH"/>
</dbReference>
<reference evidence="4" key="1">
    <citation type="journal article" date="2019" name="Int. J. Syst. Evol. Microbiol.">
        <title>The Global Catalogue of Microorganisms (GCM) 10K type strain sequencing project: providing services to taxonomists for standard genome sequencing and annotation.</title>
        <authorList>
            <consortium name="The Broad Institute Genomics Platform"/>
            <consortium name="The Broad Institute Genome Sequencing Center for Infectious Disease"/>
            <person name="Wu L."/>
            <person name="Ma J."/>
        </authorList>
    </citation>
    <scope>NUCLEOTIDE SEQUENCE [LARGE SCALE GENOMIC DNA]</scope>
    <source>
        <strain evidence="4">CGMCC 1.12477</strain>
    </source>
</reference>
<dbReference type="SMART" id="SM00226">
    <property type="entry name" value="LMWPc"/>
    <property type="match status" value="1"/>
</dbReference>
<dbReference type="InterPro" id="IPR001845">
    <property type="entry name" value="HTH_ArsR_DNA-bd_dom"/>
</dbReference>
<keyword evidence="1" id="KW-0059">Arsenical resistance</keyword>
<dbReference type="PRINTS" id="PR00778">
    <property type="entry name" value="HTHARSR"/>
</dbReference>
<proteinExistence type="predicted"/>
<dbReference type="PROSITE" id="PS50987">
    <property type="entry name" value="HTH_ARSR_2"/>
    <property type="match status" value="1"/>
</dbReference>
<dbReference type="Gene3D" id="3.40.50.2300">
    <property type="match status" value="1"/>
</dbReference>
<dbReference type="SUPFAM" id="SSF46785">
    <property type="entry name" value="Winged helix' DNA-binding domain"/>
    <property type="match status" value="1"/>
</dbReference>
<dbReference type="CDD" id="cd16345">
    <property type="entry name" value="LMWP_ArsC"/>
    <property type="match status" value="1"/>
</dbReference>
<dbReference type="Pfam" id="PF01451">
    <property type="entry name" value="LMWPc"/>
    <property type="match status" value="1"/>
</dbReference>
<evidence type="ECO:0000259" key="2">
    <source>
        <dbReference type="PROSITE" id="PS50987"/>
    </source>
</evidence>
<feature type="domain" description="HTH arsR-type" evidence="2">
    <location>
        <begin position="1"/>
        <end position="94"/>
    </location>
</feature>
<comment type="caution">
    <text evidence="3">The sequence shown here is derived from an EMBL/GenBank/DDBJ whole genome shotgun (WGS) entry which is preliminary data.</text>
</comment>
<organism evidence="3 4">
    <name type="scientific">Lacimonas salitolerans</name>
    <dbReference type="NCBI Taxonomy" id="1323750"/>
    <lineage>
        <taxon>Bacteria</taxon>
        <taxon>Pseudomonadati</taxon>
        <taxon>Pseudomonadota</taxon>
        <taxon>Alphaproteobacteria</taxon>
        <taxon>Rhodobacterales</taxon>
        <taxon>Paracoccaceae</taxon>
        <taxon>Lacimonas</taxon>
    </lineage>
</organism>
<dbReference type="SMART" id="SM00418">
    <property type="entry name" value="HTH_ARSR"/>
    <property type="match status" value="1"/>
</dbReference>
<dbReference type="EMBL" id="JBHUDD010000159">
    <property type="protein sequence ID" value="MFD1511498.1"/>
    <property type="molecule type" value="Genomic_DNA"/>
</dbReference>
<gene>
    <name evidence="3" type="ORF">ACFTOW_19105</name>
</gene>
<protein>
    <submittedName>
        <fullName evidence="3">Helix-turn-helix domain-containing protein</fullName>
    </submittedName>
</protein>
<sequence>MEKETILRLSALAHPQRLSIFRLLMRRYPDQLAAGEIAVTLALKPSTLSAYLSALTQAGLVTQARSGTSLRYGIDMSGARQMVDFLVKDCCRGRADLCAPFPLAHQERSMTEGKYNVLFICTGNSARSIFAEAALRATAGDRFTVHSAGTRPQSELNPFALEVLSAKGHDITPLRAKNVTEFQGPDAPRLDFVFTVCDRAANEECPAWEGQPVTGHWGVPDPVKATGTEAQKALAFQQAHGALANRIRAFAALPLETLDKIAQQKAVDDIGRVADEAEAKA</sequence>
<name>A0ABW4EN66_9RHOB</name>
<evidence type="ECO:0000313" key="3">
    <source>
        <dbReference type="EMBL" id="MFD1511498.1"/>
    </source>
</evidence>
<evidence type="ECO:0000313" key="4">
    <source>
        <dbReference type="Proteomes" id="UP001597186"/>
    </source>
</evidence>
<dbReference type="CDD" id="cd00090">
    <property type="entry name" value="HTH_ARSR"/>
    <property type="match status" value="1"/>
</dbReference>
<dbReference type="SUPFAM" id="SSF52788">
    <property type="entry name" value="Phosphotyrosine protein phosphatases I"/>
    <property type="match status" value="1"/>
</dbReference>
<dbReference type="PANTHER" id="PTHR43428:SF1">
    <property type="entry name" value="ARSENATE REDUCTASE"/>
    <property type="match status" value="1"/>
</dbReference>
<dbReference type="InterPro" id="IPR036390">
    <property type="entry name" value="WH_DNA-bd_sf"/>
</dbReference>
<dbReference type="Proteomes" id="UP001597186">
    <property type="component" value="Unassembled WGS sequence"/>
</dbReference>
<evidence type="ECO:0000256" key="1">
    <source>
        <dbReference type="ARBA" id="ARBA00022849"/>
    </source>
</evidence>
<dbReference type="InterPro" id="IPR036196">
    <property type="entry name" value="Ptyr_pPase_sf"/>
</dbReference>
<dbReference type="PANTHER" id="PTHR43428">
    <property type="entry name" value="ARSENATE REDUCTASE"/>
    <property type="match status" value="1"/>
</dbReference>
<accession>A0ABW4EN66</accession>
<dbReference type="Pfam" id="PF12840">
    <property type="entry name" value="HTH_20"/>
    <property type="match status" value="1"/>
</dbReference>
<dbReference type="RefSeq" id="WP_379918754.1">
    <property type="nucleotide sequence ID" value="NZ_JBHUDD010000159.1"/>
</dbReference>
<dbReference type="InterPro" id="IPR023485">
    <property type="entry name" value="Ptyr_pPase"/>
</dbReference>
<dbReference type="InterPro" id="IPR036388">
    <property type="entry name" value="WH-like_DNA-bd_sf"/>
</dbReference>